<sequence>MDRRVGLRLNAGGRSGVDVGSRDGAIGHDTGRQTALEAVTGADPPPPGGAAPPDRLCEPGEGRCSAPIVREWSGVPVAGLSIGGGSARLRGMTGSHNMTLVALAVD</sequence>
<protein>
    <submittedName>
        <fullName evidence="2">Uncharacterized protein</fullName>
    </submittedName>
</protein>
<name>A0ABV9WIW1_9ACTN</name>
<evidence type="ECO:0000256" key="1">
    <source>
        <dbReference type="SAM" id="MobiDB-lite"/>
    </source>
</evidence>
<accession>A0ABV9WIW1</accession>
<comment type="caution">
    <text evidence="2">The sequence shown here is derived from an EMBL/GenBank/DDBJ whole genome shotgun (WGS) entry which is preliminary data.</text>
</comment>
<dbReference type="EMBL" id="JBHSIU010000130">
    <property type="protein sequence ID" value="MFC5008227.1"/>
    <property type="molecule type" value="Genomic_DNA"/>
</dbReference>
<gene>
    <name evidence="2" type="ORF">ACFPIJ_61750</name>
</gene>
<feature type="region of interest" description="Disordered" evidence="1">
    <location>
        <begin position="1"/>
        <end position="54"/>
    </location>
</feature>
<keyword evidence="3" id="KW-1185">Reference proteome</keyword>
<organism evidence="2 3">
    <name type="scientific">Dactylosporangium cerinum</name>
    <dbReference type="NCBI Taxonomy" id="1434730"/>
    <lineage>
        <taxon>Bacteria</taxon>
        <taxon>Bacillati</taxon>
        <taxon>Actinomycetota</taxon>
        <taxon>Actinomycetes</taxon>
        <taxon>Micromonosporales</taxon>
        <taxon>Micromonosporaceae</taxon>
        <taxon>Dactylosporangium</taxon>
    </lineage>
</organism>
<reference evidence="3" key="1">
    <citation type="journal article" date="2019" name="Int. J. Syst. Evol. Microbiol.">
        <title>The Global Catalogue of Microorganisms (GCM) 10K type strain sequencing project: providing services to taxonomists for standard genome sequencing and annotation.</title>
        <authorList>
            <consortium name="The Broad Institute Genomics Platform"/>
            <consortium name="The Broad Institute Genome Sequencing Center for Infectious Disease"/>
            <person name="Wu L."/>
            <person name="Ma J."/>
        </authorList>
    </citation>
    <scope>NUCLEOTIDE SEQUENCE [LARGE SCALE GENOMIC DNA]</scope>
    <source>
        <strain evidence="3">CGMCC 4.7152</strain>
    </source>
</reference>
<evidence type="ECO:0000313" key="3">
    <source>
        <dbReference type="Proteomes" id="UP001595912"/>
    </source>
</evidence>
<dbReference type="RefSeq" id="WP_380128880.1">
    <property type="nucleotide sequence ID" value="NZ_JBHSIU010000130.1"/>
</dbReference>
<proteinExistence type="predicted"/>
<dbReference type="Proteomes" id="UP001595912">
    <property type="component" value="Unassembled WGS sequence"/>
</dbReference>
<evidence type="ECO:0000313" key="2">
    <source>
        <dbReference type="EMBL" id="MFC5008227.1"/>
    </source>
</evidence>